<dbReference type="InterPro" id="IPR047187">
    <property type="entry name" value="SF1_C_Upf1"/>
</dbReference>
<dbReference type="InParanoid" id="A0A1D6E1W7"/>
<dbReference type="OMA" id="MAKFCLM"/>
<dbReference type="GO" id="GO:0004386">
    <property type="term" value="F:helicase activity"/>
    <property type="evidence" value="ECO:0007669"/>
    <property type="project" value="UniProtKB-KW"/>
</dbReference>
<evidence type="ECO:0000259" key="8">
    <source>
        <dbReference type="Pfam" id="PF20073"/>
    </source>
</evidence>
<feature type="region of interest" description="Disordered" evidence="5">
    <location>
        <begin position="1078"/>
        <end position="1098"/>
    </location>
</feature>
<dbReference type="EMBL" id="CM007648">
    <property type="protein sequence ID" value="ONM14659.1"/>
    <property type="molecule type" value="Genomic_DNA"/>
</dbReference>
<dbReference type="GO" id="GO:0016787">
    <property type="term" value="F:hydrolase activity"/>
    <property type="evidence" value="ECO:0007669"/>
    <property type="project" value="UniProtKB-KW"/>
</dbReference>
<organism evidence="9">
    <name type="scientific">Zea mays</name>
    <name type="common">Maize</name>
    <dbReference type="NCBI Taxonomy" id="4577"/>
    <lineage>
        <taxon>Eukaryota</taxon>
        <taxon>Viridiplantae</taxon>
        <taxon>Streptophyta</taxon>
        <taxon>Embryophyta</taxon>
        <taxon>Tracheophyta</taxon>
        <taxon>Spermatophyta</taxon>
        <taxon>Magnoliopsida</taxon>
        <taxon>Liliopsida</taxon>
        <taxon>Poales</taxon>
        <taxon>Poaceae</taxon>
        <taxon>PACMAD clade</taxon>
        <taxon>Panicoideae</taxon>
        <taxon>Andropogonodae</taxon>
        <taxon>Andropogoneae</taxon>
        <taxon>Tripsacinae</taxon>
        <taxon>Zea</taxon>
    </lineage>
</organism>
<dbReference type="InterPro" id="IPR041679">
    <property type="entry name" value="DNA2/NAM7-like_C"/>
</dbReference>
<protein>
    <submittedName>
        <fullName evidence="9">p-loop containing nucleoside triphosphate hydrolase superfamily protein</fullName>
    </submittedName>
</protein>
<gene>
    <name evidence="9" type="ORF">ZEAMMB73_Zm00001d002553</name>
</gene>
<dbReference type="Pfam" id="PF20073">
    <property type="entry name" value="DUF6469"/>
    <property type="match status" value="1"/>
</dbReference>
<dbReference type="PANTHER" id="PTHR10887">
    <property type="entry name" value="DNA2/NAM7 HELICASE FAMILY"/>
    <property type="match status" value="1"/>
</dbReference>
<dbReference type="Gene3D" id="3.40.50.300">
    <property type="entry name" value="P-loop containing nucleotide triphosphate hydrolases"/>
    <property type="match status" value="2"/>
</dbReference>
<evidence type="ECO:0000313" key="9">
    <source>
        <dbReference type="EMBL" id="ONM14659.1"/>
    </source>
</evidence>
<dbReference type="Pfam" id="PF13086">
    <property type="entry name" value="AAA_11"/>
    <property type="match status" value="2"/>
</dbReference>
<proteinExistence type="predicted"/>
<dbReference type="GO" id="GO:0005694">
    <property type="term" value="C:chromosome"/>
    <property type="evidence" value="ECO:0007669"/>
    <property type="project" value="UniProtKB-ARBA"/>
</dbReference>
<dbReference type="FunFam" id="3.40.50.300:FF:000326">
    <property type="entry name" value="P-loop containing nucleoside triphosphate hydrolase"/>
    <property type="match status" value="1"/>
</dbReference>
<reference evidence="9" key="1">
    <citation type="submission" date="2015-12" db="EMBL/GenBank/DDBJ databases">
        <title>Update maize B73 reference genome by single molecule sequencing technologies.</title>
        <authorList>
            <consortium name="Maize Genome Sequencing Project"/>
            <person name="Ware D."/>
        </authorList>
    </citation>
    <scope>NUCLEOTIDE SEQUENCE [LARGE SCALE GENOMIC DNA]</scope>
    <source>
        <tissue evidence="9">Seedling</tissue>
    </source>
</reference>
<keyword evidence="2 9" id="KW-0378">Hydrolase</keyword>
<keyword evidence="4" id="KW-0067">ATP-binding</keyword>
<dbReference type="AlphaFoldDB" id="A0A1D6E1W7"/>
<dbReference type="FunFam" id="3.40.50.300:FF:002771">
    <property type="entry name" value="p-loop containing nucleoside triphosphate hydrolase superfamily protein"/>
    <property type="match status" value="1"/>
</dbReference>
<sequence length="1256" mass="140964">MNGNGYDKRSWKKKRRRQTEGFEAVAMYWARAKKDGKFGLSYLDNQVFSWSVSDIFDRDLLRKKVKRIPDTFTSFESYLDSFTWPLIEEVHADVFSSLDGYSEANFIEVTQVGNLDASKPILGFRVAEPVKDEKSRETYVPVENDIIVLSSHKPRHVSDLTQNKSSFVLGSVIKTGEEDGFPPDWCVVHLSSAILVEADCHTKIPKRPLFLVFLINMKTYNRIWRCLHLGQNCSNLFELQNKKSSGPVTKAWEFKPKPAEAESSQCSQPSQCFDGRLIEWLGLEKFGLNDSQLNAVSDCVSLMDSNSSSIKLLWGPPGTGKTKTISSILWAMLIKGRRTLACAPTNTAVLEIAARIVSLTVKSSDGTVFLNDIVLFGNKKKMKIDNDYYLSKVYLNFRAERLLPCFKSNTGWRHCLCVLIDLLVNSVTKYQLNNEDKTFKQHLKDDYNKLSRNLHSYITILYNDHPRNLETGQSFQCMLEVRELLKILHTLINAGNGGDIWSDELLRSTIEEEVNPELWPSQLACIRTNSCNKSKFVAARSLCLQELIYLCKNMELPNCYSAQDVRLYLLSRTRLIICTVCSSFKLYNIPMRNSSPSLHQLLNKPKILIPLELLIIDEAAQLKECETLIPLQLPGIRHAVLIGDEYQLPSLVKSKISDSANFGRSVFERLSSLGYSKHLLNIQYRMHPDISRFPVGTFYDGKLSDGPNVSHKDYNKMFLAGKLFRPYSFINIDGSHETNEMHGRSLKNSLEVDAVVMIVQSLLKETLSTRSKLSIGVVCPYNAQVRAIQEKVGKPCRKYDYFSVKVKSVDGFQGAEEDIIIISTVRSNGAGTVGFLSNLQRTNVALTRAKHCLWIVGNGTTLFNSNSVWQKIVKDTRDRGCFFNATDEKELLNAIFKPAVEYPHADNLAKHEQHGQNISDLSATDTIQQLACQFTPGSDLPPKFSITLNVGYTTRKFSSSSTLLNSSPLQLTATAVPNAEPASHGSSATGAVELPVTEDGRLVDGKISFQNTVRSTLIRIDHDPRLAFDFLAVATTREQAAPLTREQFKKHDRMVESPAPVTAEGSECCIRLNEQEQVAPPTKLQSKKRGRNVKDPAAATTGALKCSIGLDEIATRQQAAPPTPEQSKKRGRKSEPLPQVITEGLRRSSRLSEKGKHHQVAPSQEQAKKHGRKGATLSPVTTEALRRSSRLNEKGTHQQIALSIPEQAKKCGRKAKRLPRVTIEGLKRSKRMSRNNSEELADVDCNPCECYHKKPF</sequence>
<dbReference type="InterPro" id="IPR041677">
    <property type="entry name" value="DNA2/NAM7_AAA_11"/>
</dbReference>
<dbReference type="InterPro" id="IPR045055">
    <property type="entry name" value="DNA2/NAM7-like"/>
</dbReference>
<dbReference type="InterPro" id="IPR045529">
    <property type="entry name" value="DUF6469"/>
</dbReference>
<accession>A0A1D6E1W7</accession>
<dbReference type="PANTHER" id="PTHR10887:SF488">
    <property type="entry name" value="P-LOOP CONTAINING NUCLEOSIDE TRIPHOSPHATE HYDROLASE SUPERFAMILY PROTEIN"/>
    <property type="match status" value="1"/>
</dbReference>
<evidence type="ECO:0000256" key="1">
    <source>
        <dbReference type="ARBA" id="ARBA00022741"/>
    </source>
</evidence>
<evidence type="ECO:0000256" key="5">
    <source>
        <dbReference type="SAM" id="MobiDB-lite"/>
    </source>
</evidence>
<dbReference type="SUPFAM" id="SSF52540">
    <property type="entry name" value="P-loop containing nucleoside triphosphate hydrolases"/>
    <property type="match status" value="1"/>
</dbReference>
<evidence type="ECO:0000256" key="3">
    <source>
        <dbReference type="ARBA" id="ARBA00022806"/>
    </source>
</evidence>
<dbReference type="Pfam" id="PF13087">
    <property type="entry name" value="AAA_12"/>
    <property type="match status" value="1"/>
</dbReference>
<dbReference type="PaxDb" id="4577-GRMZM2G303118_P01"/>
<keyword evidence="1" id="KW-0547">Nucleotide-binding</keyword>
<dbReference type="eggNOG" id="KOG1801">
    <property type="taxonomic scope" value="Eukaryota"/>
</dbReference>
<dbReference type="GO" id="GO:0005524">
    <property type="term" value="F:ATP binding"/>
    <property type="evidence" value="ECO:0007669"/>
    <property type="project" value="UniProtKB-KW"/>
</dbReference>
<feature type="compositionally biased region" description="Basic and acidic residues" evidence="5">
    <location>
        <begin position="1184"/>
        <end position="1196"/>
    </location>
</feature>
<evidence type="ECO:0000259" key="6">
    <source>
        <dbReference type="Pfam" id="PF13086"/>
    </source>
</evidence>
<feature type="region of interest" description="Disordered" evidence="5">
    <location>
        <begin position="1115"/>
        <end position="1198"/>
    </location>
</feature>
<feature type="compositionally biased region" description="Basic and acidic residues" evidence="5">
    <location>
        <begin position="1144"/>
        <end position="1154"/>
    </location>
</feature>
<evidence type="ECO:0000256" key="4">
    <source>
        <dbReference type="ARBA" id="ARBA00022840"/>
    </source>
</evidence>
<feature type="domain" description="DUF6469" evidence="8">
    <location>
        <begin position="133"/>
        <end position="232"/>
    </location>
</feature>
<feature type="domain" description="DNA2/NAM7 helicase-like C-terminal" evidence="7">
    <location>
        <begin position="663"/>
        <end position="858"/>
    </location>
</feature>
<name>A0A1D6E1W7_MAIZE</name>
<feature type="domain" description="DNA2/NAM7 helicase helicase" evidence="6">
    <location>
        <begin position="288"/>
        <end position="386"/>
    </location>
</feature>
<dbReference type="InterPro" id="IPR027417">
    <property type="entry name" value="P-loop_NTPase"/>
</dbReference>
<feature type="domain" description="DNA2/NAM7 helicase helicase" evidence="6">
    <location>
        <begin position="606"/>
        <end position="655"/>
    </location>
</feature>
<keyword evidence="3" id="KW-0347">Helicase</keyword>
<dbReference type="ExpressionAtlas" id="A0A1D6E1W7">
    <property type="expression patterns" value="baseline and differential"/>
</dbReference>
<dbReference type="IntAct" id="A0A1D6E1W7">
    <property type="interactions" value="11"/>
</dbReference>
<dbReference type="CDD" id="cd18808">
    <property type="entry name" value="SF1_C_Upf1"/>
    <property type="match status" value="1"/>
</dbReference>
<evidence type="ECO:0000256" key="2">
    <source>
        <dbReference type="ARBA" id="ARBA00022801"/>
    </source>
</evidence>
<evidence type="ECO:0000259" key="7">
    <source>
        <dbReference type="Pfam" id="PF13087"/>
    </source>
</evidence>